<accession>A0A0E9UU85</accession>
<evidence type="ECO:0000313" key="1">
    <source>
        <dbReference type="EMBL" id="JAH68750.1"/>
    </source>
</evidence>
<dbReference type="AlphaFoldDB" id="A0A0E9UU85"/>
<organism evidence="1">
    <name type="scientific">Anguilla anguilla</name>
    <name type="common">European freshwater eel</name>
    <name type="synonym">Muraena anguilla</name>
    <dbReference type="NCBI Taxonomy" id="7936"/>
    <lineage>
        <taxon>Eukaryota</taxon>
        <taxon>Metazoa</taxon>
        <taxon>Chordata</taxon>
        <taxon>Craniata</taxon>
        <taxon>Vertebrata</taxon>
        <taxon>Euteleostomi</taxon>
        <taxon>Actinopterygii</taxon>
        <taxon>Neopterygii</taxon>
        <taxon>Teleostei</taxon>
        <taxon>Anguilliformes</taxon>
        <taxon>Anguillidae</taxon>
        <taxon>Anguilla</taxon>
    </lineage>
</organism>
<dbReference type="EMBL" id="GBXM01039827">
    <property type="protein sequence ID" value="JAH68750.1"/>
    <property type="molecule type" value="Transcribed_RNA"/>
</dbReference>
<reference evidence="1" key="2">
    <citation type="journal article" date="2015" name="Fish Shellfish Immunol.">
        <title>Early steps in the European eel (Anguilla anguilla)-Vibrio vulnificus interaction in the gills: Role of the RtxA13 toxin.</title>
        <authorList>
            <person name="Callol A."/>
            <person name="Pajuelo D."/>
            <person name="Ebbesson L."/>
            <person name="Teles M."/>
            <person name="MacKenzie S."/>
            <person name="Amaro C."/>
        </authorList>
    </citation>
    <scope>NUCLEOTIDE SEQUENCE</scope>
</reference>
<sequence length="33" mass="4059">MTVEKKEEKPYDKCVLKRFLISGHKILYFETRQ</sequence>
<name>A0A0E9UU85_ANGAN</name>
<reference evidence="1" key="1">
    <citation type="submission" date="2014-11" db="EMBL/GenBank/DDBJ databases">
        <authorList>
            <person name="Amaro Gonzalez C."/>
        </authorList>
    </citation>
    <scope>NUCLEOTIDE SEQUENCE</scope>
</reference>
<proteinExistence type="predicted"/>
<protein>
    <submittedName>
        <fullName evidence="1">Uncharacterized protein</fullName>
    </submittedName>
</protein>